<evidence type="ECO:0000256" key="3">
    <source>
        <dbReference type="ARBA" id="ARBA00023034"/>
    </source>
</evidence>
<dbReference type="FunFam" id="3.90.950.10:FF:000017">
    <property type="entry name" value="Protein PRRC1-B"/>
    <property type="match status" value="1"/>
</dbReference>
<accession>A0A1Y1M0A2</accession>
<feature type="region of interest" description="Disordered" evidence="4">
    <location>
        <begin position="82"/>
        <end position="114"/>
    </location>
</feature>
<feature type="domain" description="Non-canonical purine NTP phosphatase/PRRC1" evidence="5">
    <location>
        <begin position="212"/>
        <end position="329"/>
    </location>
</feature>
<feature type="compositionally biased region" description="Low complexity" evidence="4">
    <location>
        <begin position="30"/>
        <end position="47"/>
    </location>
</feature>
<dbReference type="EMBL" id="GEZM01044889">
    <property type="protein sequence ID" value="JAV78067.1"/>
    <property type="molecule type" value="Transcribed_RNA"/>
</dbReference>
<keyword evidence="8" id="KW-1185">Reference proteome</keyword>
<dbReference type="EMBL" id="GEZM01044891">
    <property type="protein sequence ID" value="JAV78062.1"/>
    <property type="molecule type" value="Transcribed_RNA"/>
</dbReference>
<comment type="subcellular location">
    <subcellularLocation>
        <location evidence="1">Golgi apparatus</location>
    </subcellularLocation>
</comment>
<evidence type="ECO:0000313" key="7">
    <source>
        <dbReference type="EMBL" id="KAB0804044.1"/>
    </source>
</evidence>
<evidence type="ECO:0000259" key="5">
    <source>
        <dbReference type="Pfam" id="PF01931"/>
    </source>
</evidence>
<evidence type="ECO:0000256" key="2">
    <source>
        <dbReference type="ARBA" id="ARBA00010298"/>
    </source>
</evidence>
<evidence type="ECO:0000313" key="6">
    <source>
        <dbReference type="EMBL" id="JAV78060.1"/>
    </source>
</evidence>
<evidence type="ECO:0000313" key="8">
    <source>
        <dbReference type="Proteomes" id="UP000327044"/>
    </source>
</evidence>
<dbReference type="EMBL" id="GEZM01044890">
    <property type="protein sequence ID" value="JAV78064.1"/>
    <property type="molecule type" value="Transcribed_RNA"/>
</dbReference>
<evidence type="ECO:0000256" key="1">
    <source>
        <dbReference type="ARBA" id="ARBA00004555"/>
    </source>
</evidence>
<dbReference type="InParanoid" id="A0A1Y1M0A2"/>
<reference evidence="7 8" key="2">
    <citation type="journal article" date="2018" name="Elife">
        <title>Firefly genomes illuminate parallel origins of bioluminescence in beetles.</title>
        <authorList>
            <person name="Fallon T.R."/>
            <person name="Lower S.E."/>
            <person name="Chang C.H."/>
            <person name="Bessho-Uehara M."/>
            <person name="Martin G.J."/>
            <person name="Bewick A.J."/>
            <person name="Behringer M."/>
            <person name="Debat H.J."/>
            <person name="Wong I."/>
            <person name="Day J.C."/>
            <person name="Suvorov A."/>
            <person name="Silva C.J."/>
            <person name="Stanger-Hall K.F."/>
            <person name="Hall D.W."/>
            <person name="Schmitz R.J."/>
            <person name="Nelson D.R."/>
            <person name="Lewis S.M."/>
            <person name="Shigenobu S."/>
            <person name="Bybee S.M."/>
            <person name="Larracuente A.M."/>
            <person name="Oba Y."/>
            <person name="Weng J.K."/>
        </authorList>
    </citation>
    <scope>NUCLEOTIDE SEQUENCE [LARGE SCALE GENOMIC DNA]</scope>
    <source>
        <strain evidence="7">1611_PpyrPB1</strain>
        <tissue evidence="7">Whole body</tissue>
    </source>
</reference>
<dbReference type="InterPro" id="IPR026534">
    <property type="entry name" value="PRRC1"/>
</dbReference>
<comment type="similarity">
    <text evidence="2">Belongs to the PRRC1 family.</text>
</comment>
<sequence length="390" mass="41472">MLQEDSNGETFEIIDKKLEDIPNAIDKTESLSSMSSSASLLPSPGMSTASASNSTGNLLSSVAPPSALPNFVSPIPTPKPVTSVPAPTPLPSHLIQPTSIPSSQLPPQPTRPQSGTTINIQPVAEQFYPTQFNAAIPPSKGVQHGVTFETQLSTEDSGGFIGWMKGAVSSGGILSRVAEKAKNSVDSMITTLDPQMREYIYSGGDLDILVASGQEIKISAIREAFQTIFGKATIEGIDVQSNTIAVQPVGFAAGIKAAEERLEAVFKNPNVQAVPVVGIENFLLEVGEDTWYDLGVLILKDPVRQITLQTFTQMTPVPTAVVSLAQEDTPLDYPLKWSGYSVTIGSLMGKNLGVHHSEWHQALTGVSRRDMIVSAAKALATLYKSSIVSD</sequence>
<keyword evidence="3" id="KW-0333">Golgi apparatus</keyword>
<evidence type="ECO:0000256" key="4">
    <source>
        <dbReference type="SAM" id="MobiDB-lite"/>
    </source>
</evidence>
<dbReference type="InterPro" id="IPR029001">
    <property type="entry name" value="ITPase-like_fam"/>
</dbReference>
<dbReference type="EMBL" id="VVIM01000001">
    <property type="protein sequence ID" value="KAB0804044.1"/>
    <property type="molecule type" value="Genomic_DNA"/>
</dbReference>
<dbReference type="AlphaFoldDB" id="A0A1Y1M0A2"/>
<protein>
    <recommendedName>
        <fullName evidence="5">Non-canonical purine NTP phosphatase/PRRC1 domain-containing protein</fullName>
    </recommendedName>
</protein>
<reference evidence="7" key="3">
    <citation type="submission" date="2019-08" db="EMBL/GenBank/DDBJ databases">
        <authorList>
            <consortium name="Photinus pyralis genome working group"/>
            <person name="Fallon T.R."/>
            <person name="Sander Lower S.E."/>
            <person name="Weng J.-K."/>
        </authorList>
    </citation>
    <scope>NUCLEOTIDE SEQUENCE</scope>
    <source>
        <strain evidence="7">1611_PpyrPB1</strain>
        <tissue evidence="7">Whole body</tissue>
    </source>
</reference>
<dbReference type="Proteomes" id="UP000327044">
    <property type="component" value="Unassembled WGS sequence"/>
</dbReference>
<name>A0A1Y1M0A2_PHOPY</name>
<dbReference type="InterPro" id="IPR026533">
    <property type="entry name" value="NTPase/PRRC1"/>
</dbReference>
<dbReference type="PANTHER" id="PTHR23276">
    <property type="entry name" value="PROTEIN PRRC1"/>
    <property type="match status" value="1"/>
</dbReference>
<dbReference type="SUPFAM" id="SSF52972">
    <property type="entry name" value="ITPase-like"/>
    <property type="match status" value="1"/>
</dbReference>
<feature type="compositionally biased region" description="Polar residues" evidence="4">
    <location>
        <begin position="48"/>
        <end position="57"/>
    </location>
</feature>
<feature type="region of interest" description="Disordered" evidence="4">
    <location>
        <begin position="1"/>
        <end position="57"/>
    </location>
</feature>
<dbReference type="Pfam" id="PF01931">
    <property type="entry name" value="NTPase_I-T"/>
    <property type="match status" value="1"/>
</dbReference>
<dbReference type="OrthoDB" id="4968544at2759"/>
<dbReference type="Gene3D" id="3.90.950.10">
    <property type="match status" value="1"/>
</dbReference>
<gene>
    <name evidence="7" type="ORF">PPYR_01014</name>
</gene>
<dbReference type="EMBL" id="GEZM01044892">
    <property type="protein sequence ID" value="JAV78060.1"/>
    <property type="molecule type" value="Transcribed_RNA"/>
</dbReference>
<reference evidence="6" key="1">
    <citation type="journal article" date="2016" name="Sci. Rep.">
        <title>Molecular characterization of firefly nuptial gifts: a multi-omics approach sheds light on postcopulatory sexual selection.</title>
        <authorList>
            <person name="Al-Wathiqui N."/>
            <person name="Fallon T.R."/>
            <person name="South A."/>
            <person name="Weng J.K."/>
            <person name="Lewis S.M."/>
        </authorList>
    </citation>
    <scope>NUCLEOTIDE SEQUENCE</scope>
</reference>
<organism evidence="6">
    <name type="scientific">Photinus pyralis</name>
    <name type="common">Common eastern firefly</name>
    <name type="synonym">Lampyris pyralis</name>
    <dbReference type="NCBI Taxonomy" id="7054"/>
    <lineage>
        <taxon>Eukaryota</taxon>
        <taxon>Metazoa</taxon>
        <taxon>Ecdysozoa</taxon>
        <taxon>Arthropoda</taxon>
        <taxon>Hexapoda</taxon>
        <taxon>Insecta</taxon>
        <taxon>Pterygota</taxon>
        <taxon>Neoptera</taxon>
        <taxon>Endopterygota</taxon>
        <taxon>Coleoptera</taxon>
        <taxon>Polyphaga</taxon>
        <taxon>Elateriformia</taxon>
        <taxon>Elateroidea</taxon>
        <taxon>Lampyridae</taxon>
        <taxon>Lampyrinae</taxon>
        <taxon>Photinus</taxon>
    </lineage>
</organism>
<dbReference type="GO" id="GO:0005794">
    <property type="term" value="C:Golgi apparatus"/>
    <property type="evidence" value="ECO:0007669"/>
    <property type="project" value="UniProtKB-SubCell"/>
</dbReference>
<dbReference type="PANTHER" id="PTHR23276:SF2">
    <property type="entry name" value="PROTEIN PRRC1"/>
    <property type="match status" value="1"/>
</dbReference>
<dbReference type="GO" id="GO:0034237">
    <property type="term" value="F:protein kinase A regulatory subunit binding"/>
    <property type="evidence" value="ECO:0007669"/>
    <property type="project" value="TreeGrafter"/>
</dbReference>
<proteinExistence type="inferred from homology"/>